<dbReference type="KEGG" id="tva:4744297"/>
<protein>
    <submittedName>
        <fullName evidence="2">Uncharacterized protein</fullName>
    </submittedName>
</protein>
<sequence>METPKKHKHHKRPLPDVALTPPPRVLRNRERLLPLPRQNLAVTPQKEMNNNYIDFIKEQKRRLQEISDAVQSSRQLRAMREAKITRINYENL</sequence>
<gene>
    <name evidence="2" type="ORF">TVAG_243060</name>
</gene>
<dbReference type="AlphaFoldDB" id="A2G866"/>
<dbReference type="SMR" id="A2G866"/>
<feature type="region of interest" description="Disordered" evidence="1">
    <location>
        <begin position="1"/>
        <end position="22"/>
    </location>
</feature>
<dbReference type="InParanoid" id="A2G866"/>
<accession>A2G866</accession>
<dbReference type="RefSeq" id="XP_001299578.1">
    <property type="nucleotide sequence ID" value="XM_001299577.1"/>
</dbReference>
<feature type="compositionally biased region" description="Basic residues" evidence="1">
    <location>
        <begin position="1"/>
        <end position="12"/>
    </location>
</feature>
<reference evidence="2" key="1">
    <citation type="submission" date="2006-10" db="EMBL/GenBank/DDBJ databases">
        <authorList>
            <person name="Amadeo P."/>
            <person name="Zhao Q."/>
            <person name="Wortman J."/>
            <person name="Fraser-Liggett C."/>
            <person name="Carlton J."/>
        </authorList>
    </citation>
    <scope>NUCLEOTIDE SEQUENCE</scope>
    <source>
        <strain evidence="2">G3</strain>
    </source>
</reference>
<keyword evidence="3" id="KW-1185">Reference proteome</keyword>
<reference evidence="2" key="2">
    <citation type="journal article" date="2007" name="Science">
        <title>Draft genome sequence of the sexually transmitted pathogen Trichomonas vaginalis.</title>
        <authorList>
            <person name="Carlton J.M."/>
            <person name="Hirt R.P."/>
            <person name="Silva J.C."/>
            <person name="Delcher A.L."/>
            <person name="Schatz M."/>
            <person name="Zhao Q."/>
            <person name="Wortman J.R."/>
            <person name="Bidwell S.L."/>
            <person name="Alsmark U.C.M."/>
            <person name="Besteiro S."/>
            <person name="Sicheritz-Ponten T."/>
            <person name="Noel C.J."/>
            <person name="Dacks J.B."/>
            <person name="Foster P.G."/>
            <person name="Simillion C."/>
            <person name="Van de Peer Y."/>
            <person name="Miranda-Saavedra D."/>
            <person name="Barton G.J."/>
            <person name="Westrop G.D."/>
            <person name="Mueller S."/>
            <person name="Dessi D."/>
            <person name="Fiori P.L."/>
            <person name="Ren Q."/>
            <person name="Paulsen I."/>
            <person name="Zhang H."/>
            <person name="Bastida-Corcuera F.D."/>
            <person name="Simoes-Barbosa A."/>
            <person name="Brown M.T."/>
            <person name="Hayes R.D."/>
            <person name="Mukherjee M."/>
            <person name="Okumura C.Y."/>
            <person name="Schneider R."/>
            <person name="Smith A.J."/>
            <person name="Vanacova S."/>
            <person name="Villalvazo M."/>
            <person name="Haas B.J."/>
            <person name="Pertea M."/>
            <person name="Feldblyum T.V."/>
            <person name="Utterback T.R."/>
            <person name="Shu C.L."/>
            <person name="Osoegawa K."/>
            <person name="de Jong P.J."/>
            <person name="Hrdy I."/>
            <person name="Horvathova L."/>
            <person name="Zubacova Z."/>
            <person name="Dolezal P."/>
            <person name="Malik S.B."/>
            <person name="Logsdon J.M. Jr."/>
            <person name="Henze K."/>
            <person name="Gupta A."/>
            <person name="Wang C.C."/>
            <person name="Dunne R.L."/>
            <person name="Upcroft J.A."/>
            <person name="Upcroft P."/>
            <person name="White O."/>
            <person name="Salzberg S.L."/>
            <person name="Tang P."/>
            <person name="Chiu C.-H."/>
            <person name="Lee Y.-S."/>
            <person name="Embley T.M."/>
            <person name="Coombs G.H."/>
            <person name="Mottram J.C."/>
            <person name="Tachezy J."/>
            <person name="Fraser-Liggett C.M."/>
            <person name="Johnson P.J."/>
        </authorList>
    </citation>
    <scope>NUCLEOTIDE SEQUENCE [LARGE SCALE GENOMIC DNA]</scope>
    <source>
        <strain evidence="2">G3</strain>
    </source>
</reference>
<dbReference type="VEuPathDB" id="TrichDB:TVAG_243060"/>
<evidence type="ECO:0000313" key="3">
    <source>
        <dbReference type="Proteomes" id="UP000001542"/>
    </source>
</evidence>
<evidence type="ECO:0000313" key="2">
    <source>
        <dbReference type="EMBL" id="EAX86648.1"/>
    </source>
</evidence>
<dbReference type="VEuPathDB" id="TrichDB:TVAGG3_0903660"/>
<evidence type="ECO:0000256" key="1">
    <source>
        <dbReference type="SAM" id="MobiDB-lite"/>
    </source>
</evidence>
<name>A2G866_TRIV3</name>
<organism evidence="2 3">
    <name type="scientific">Trichomonas vaginalis (strain ATCC PRA-98 / G3)</name>
    <dbReference type="NCBI Taxonomy" id="412133"/>
    <lineage>
        <taxon>Eukaryota</taxon>
        <taxon>Metamonada</taxon>
        <taxon>Parabasalia</taxon>
        <taxon>Trichomonadida</taxon>
        <taxon>Trichomonadidae</taxon>
        <taxon>Trichomonas</taxon>
    </lineage>
</organism>
<dbReference type="EMBL" id="DS114602">
    <property type="protein sequence ID" value="EAX86648.1"/>
    <property type="molecule type" value="Genomic_DNA"/>
</dbReference>
<proteinExistence type="predicted"/>
<dbReference type="Proteomes" id="UP000001542">
    <property type="component" value="Unassembled WGS sequence"/>
</dbReference>